<organism evidence="2 3">
    <name type="scientific">Corchorus capsularis</name>
    <name type="common">Jute</name>
    <dbReference type="NCBI Taxonomy" id="210143"/>
    <lineage>
        <taxon>Eukaryota</taxon>
        <taxon>Viridiplantae</taxon>
        <taxon>Streptophyta</taxon>
        <taxon>Embryophyta</taxon>
        <taxon>Tracheophyta</taxon>
        <taxon>Spermatophyta</taxon>
        <taxon>Magnoliopsida</taxon>
        <taxon>eudicotyledons</taxon>
        <taxon>Gunneridae</taxon>
        <taxon>Pentapetalae</taxon>
        <taxon>rosids</taxon>
        <taxon>malvids</taxon>
        <taxon>Malvales</taxon>
        <taxon>Malvaceae</taxon>
        <taxon>Grewioideae</taxon>
        <taxon>Apeibeae</taxon>
        <taxon>Corchorus</taxon>
    </lineage>
</organism>
<proteinExistence type="predicted"/>
<feature type="region of interest" description="Disordered" evidence="1">
    <location>
        <begin position="1"/>
        <end position="25"/>
    </location>
</feature>
<sequence>MVESIESREKTKLGKISWGEQGIEK</sequence>
<feature type="compositionally biased region" description="Basic and acidic residues" evidence="1">
    <location>
        <begin position="1"/>
        <end position="12"/>
    </location>
</feature>
<name>A0A1R3KFN2_COCAP</name>
<dbReference type="Gramene" id="OMP05893">
    <property type="protein sequence ID" value="OMP05893"/>
    <property type="gene ID" value="CCACVL1_01798"/>
</dbReference>
<protein>
    <submittedName>
        <fullName evidence="2">Uncharacterized protein</fullName>
    </submittedName>
</protein>
<comment type="caution">
    <text evidence="2">The sequence shown here is derived from an EMBL/GenBank/DDBJ whole genome shotgun (WGS) entry which is preliminary data.</text>
</comment>
<gene>
    <name evidence="2" type="ORF">CCACVL1_01798</name>
</gene>
<dbReference type="AlphaFoldDB" id="A0A1R3KFN2"/>
<reference evidence="2 3" key="1">
    <citation type="submission" date="2013-09" db="EMBL/GenBank/DDBJ databases">
        <title>Corchorus capsularis genome sequencing.</title>
        <authorList>
            <person name="Alam M."/>
            <person name="Haque M.S."/>
            <person name="Islam M.S."/>
            <person name="Emdad E.M."/>
            <person name="Islam M.M."/>
            <person name="Ahmed B."/>
            <person name="Halim A."/>
            <person name="Hossen Q.M.M."/>
            <person name="Hossain M.Z."/>
            <person name="Ahmed R."/>
            <person name="Khan M.M."/>
            <person name="Islam R."/>
            <person name="Rashid M.M."/>
            <person name="Khan S.A."/>
            <person name="Rahman M.S."/>
            <person name="Alam M."/>
        </authorList>
    </citation>
    <scope>NUCLEOTIDE SEQUENCE [LARGE SCALE GENOMIC DNA]</scope>
    <source>
        <strain evidence="3">cv. CVL-1</strain>
        <tissue evidence="2">Whole seedling</tissue>
    </source>
</reference>
<keyword evidence="3" id="KW-1185">Reference proteome</keyword>
<feature type="non-terminal residue" evidence="2">
    <location>
        <position position="25"/>
    </location>
</feature>
<accession>A0A1R3KFN2</accession>
<evidence type="ECO:0000256" key="1">
    <source>
        <dbReference type="SAM" id="MobiDB-lite"/>
    </source>
</evidence>
<evidence type="ECO:0000313" key="2">
    <source>
        <dbReference type="EMBL" id="OMP05893.1"/>
    </source>
</evidence>
<dbReference type="Proteomes" id="UP000188268">
    <property type="component" value="Unassembled WGS sequence"/>
</dbReference>
<evidence type="ECO:0000313" key="3">
    <source>
        <dbReference type="Proteomes" id="UP000188268"/>
    </source>
</evidence>
<dbReference type="EMBL" id="AWWV01005132">
    <property type="protein sequence ID" value="OMP05893.1"/>
    <property type="molecule type" value="Genomic_DNA"/>
</dbReference>